<feature type="domain" description="SGNH hydrolase-type esterase" evidence="4">
    <location>
        <begin position="38"/>
        <end position="309"/>
    </location>
</feature>
<dbReference type="PROSITE" id="PS51318">
    <property type="entry name" value="TAT"/>
    <property type="match status" value="1"/>
</dbReference>
<gene>
    <name evidence="5" type="ORF">EFK50_16820</name>
</gene>
<proteinExistence type="predicted"/>
<feature type="disulfide bond" evidence="2">
    <location>
        <begin position="228"/>
        <end position="277"/>
    </location>
</feature>
<evidence type="ECO:0000256" key="1">
    <source>
        <dbReference type="PIRSR" id="PIRSR637460-1"/>
    </source>
</evidence>
<dbReference type="PANTHER" id="PTHR37981:SF1">
    <property type="entry name" value="SGNH HYDROLASE-TYPE ESTERASE DOMAIN-CONTAINING PROTEIN"/>
    <property type="match status" value="1"/>
</dbReference>
<reference evidence="5 6" key="1">
    <citation type="submission" date="2018-11" db="EMBL/GenBank/DDBJ databases">
        <authorList>
            <person name="Li F."/>
        </authorList>
    </citation>
    <scope>NUCLEOTIDE SEQUENCE [LARGE SCALE GENOMIC DNA]</scope>
    <source>
        <strain evidence="5 6">Gsoil 097</strain>
    </source>
</reference>
<name>A0A3N0CC72_9ACTN</name>
<evidence type="ECO:0000313" key="5">
    <source>
        <dbReference type="EMBL" id="RNL61047.1"/>
    </source>
</evidence>
<sequence length="322" mass="33828">MQSRRVLIVLSALALLAGSVGTVVPASGAGRHYTEYVALGDSWSADVVILNAQGLPATKYAPIGCAQSQVNYPKLVAKALKVRTFRDATCGSATTKDFYRPQTGLPTGGSNPPQFNRLTRTTDLVTVGIGGNDAGFASAAISCLNLLPTNTSAFDALRLPVSLPLLGSSVPLGGCKQRFVKGGRDQLAEQINASLPKLVAALKEIHRRSPKARILMVNYLDGIPAKGCYPLVPITDLDMAYLHVTFNRLNAMVKRAAALGGAELVDTFADSHGHHVCTGPTTRYVEGLGGISLNAPAIAIPAHPNSAGAASQYRSVMKKLAR</sequence>
<dbReference type="GO" id="GO:0019433">
    <property type="term" value="P:triglyceride catabolic process"/>
    <property type="evidence" value="ECO:0007669"/>
    <property type="project" value="TreeGrafter"/>
</dbReference>
<dbReference type="Pfam" id="PF13472">
    <property type="entry name" value="Lipase_GDSL_2"/>
    <property type="match status" value="1"/>
</dbReference>
<evidence type="ECO:0000313" key="6">
    <source>
        <dbReference type="Proteomes" id="UP000267128"/>
    </source>
</evidence>
<feature type="active site" evidence="1">
    <location>
        <position position="303"/>
    </location>
</feature>
<dbReference type="GO" id="GO:0004806">
    <property type="term" value="F:triacylglycerol lipase activity"/>
    <property type="evidence" value="ECO:0007669"/>
    <property type="project" value="TreeGrafter"/>
</dbReference>
<comment type="caution">
    <text evidence="5">The sequence shown here is derived from an EMBL/GenBank/DDBJ whole genome shotgun (WGS) entry which is preliminary data.</text>
</comment>
<organism evidence="5 6">
    <name type="scientific">Nocardioides marmoriginsengisoli</name>
    <dbReference type="NCBI Taxonomy" id="661483"/>
    <lineage>
        <taxon>Bacteria</taxon>
        <taxon>Bacillati</taxon>
        <taxon>Actinomycetota</taxon>
        <taxon>Actinomycetes</taxon>
        <taxon>Propionibacteriales</taxon>
        <taxon>Nocardioidaceae</taxon>
        <taxon>Nocardioides</taxon>
    </lineage>
</organism>
<feature type="disulfide bond" evidence="2">
    <location>
        <begin position="143"/>
        <end position="175"/>
    </location>
</feature>
<dbReference type="OrthoDB" id="5503950at2"/>
<dbReference type="AlphaFoldDB" id="A0A3N0CC72"/>
<keyword evidence="5" id="KW-0378">Hydrolase</keyword>
<feature type="active site" description="Nucleophile" evidence="1">
    <location>
        <position position="42"/>
    </location>
</feature>
<feature type="disulfide bond" evidence="2">
    <location>
        <begin position="65"/>
        <end position="90"/>
    </location>
</feature>
<accession>A0A3N0CC72</accession>
<dbReference type="EMBL" id="RJSE01000008">
    <property type="protein sequence ID" value="RNL61047.1"/>
    <property type="molecule type" value="Genomic_DNA"/>
</dbReference>
<protein>
    <submittedName>
        <fullName evidence="5">SGNH/GDSL hydrolase family protein</fullName>
    </submittedName>
</protein>
<dbReference type="InterPro" id="IPR037460">
    <property type="entry name" value="SEST-like"/>
</dbReference>
<keyword evidence="3" id="KW-0732">Signal</keyword>
<dbReference type="InterPro" id="IPR036514">
    <property type="entry name" value="SGNH_hydro_sf"/>
</dbReference>
<feature type="signal peptide" evidence="3">
    <location>
        <begin position="1"/>
        <end position="22"/>
    </location>
</feature>
<evidence type="ECO:0000259" key="4">
    <source>
        <dbReference type="Pfam" id="PF13472"/>
    </source>
</evidence>
<dbReference type="Gene3D" id="3.40.50.1110">
    <property type="entry name" value="SGNH hydrolase"/>
    <property type="match status" value="1"/>
</dbReference>
<dbReference type="InterPro" id="IPR006311">
    <property type="entry name" value="TAT_signal"/>
</dbReference>
<dbReference type="PANTHER" id="PTHR37981">
    <property type="entry name" value="LIPASE 2"/>
    <property type="match status" value="1"/>
</dbReference>
<dbReference type="InterPro" id="IPR013830">
    <property type="entry name" value="SGNH_hydro"/>
</dbReference>
<dbReference type="RefSeq" id="WP_123228763.1">
    <property type="nucleotide sequence ID" value="NZ_RJSE01000008.1"/>
</dbReference>
<evidence type="ECO:0000256" key="2">
    <source>
        <dbReference type="PIRSR" id="PIRSR637460-2"/>
    </source>
</evidence>
<dbReference type="Proteomes" id="UP000267128">
    <property type="component" value="Unassembled WGS sequence"/>
</dbReference>
<keyword evidence="6" id="KW-1185">Reference proteome</keyword>
<dbReference type="SUPFAM" id="SSF52266">
    <property type="entry name" value="SGNH hydrolase"/>
    <property type="match status" value="1"/>
</dbReference>
<dbReference type="CDD" id="cd01823">
    <property type="entry name" value="SEST_like"/>
    <property type="match status" value="1"/>
</dbReference>
<keyword evidence="2" id="KW-1015">Disulfide bond</keyword>
<evidence type="ECO:0000256" key="3">
    <source>
        <dbReference type="SAM" id="SignalP"/>
    </source>
</evidence>
<feature type="chain" id="PRO_5039099303" evidence="3">
    <location>
        <begin position="23"/>
        <end position="322"/>
    </location>
</feature>